<keyword evidence="3" id="KW-1185">Reference proteome</keyword>
<gene>
    <name evidence="2" type="ORF">KAK11_15015</name>
</gene>
<keyword evidence="1" id="KW-0812">Transmembrane</keyword>
<proteinExistence type="predicted"/>
<evidence type="ECO:0000313" key="2">
    <source>
        <dbReference type="EMBL" id="MBQ0936647.1"/>
    </source>
</evidence>
<reference evidence="2 3" key="1">
    <citation type="submission" date="2021-04" db="EMBL/GenBank/DDBJ databases">
        <title>The genome sequence of type strain Ideonella paludis KCTC 32238.</title>
        <authorList>
            <person name="Liu Y."/>
        </authorList>
    </citation>
    <scope>NUCLEOTIDE SEQUENCE [LARGE SCALE GENOMIC DNA]</scope>
    <source>
        <strain evidence="2 3">KCTC 32238</strain>
    </source>
</reference>
<name>A0ABS5DZT2_9BURK</name>
<evidence type="ECO:0000313" key="3">
    <source>
        <dbReference type="Proteomes" id="UP000672097"/>
    </source>
</evidence>
<keyword evidence="1" id="KW-1133">Transmembrane helix</keyword>
<protein>
    <recommendedName>
        <fullName evidence="4">Lipoprotein</fullName>
    </recommendedName>
</protein>
<sequence length="194" mass="20507">MIGCAPLDPPRFYRGLHGLALVGVMCAGALSGCAPAMNWREIRGDQSGVVASFPCKPDLHVRQVKLEGLDGTSLPMALRVCEAGEHTFAMTEVDVQDPARVPVVMKNLLIAYAGNVGAQARAGARQDWAVKGMTPQPDGGRWRFDGAMPSGRAVQAETGLASRGTVIVQVNVSGPSVQAEVAKQFFEGFVFSVP</sequence>
<keyword evidence="1" id="KW-0472">Membrane</keyword>
<dbReference type="EMBL" id="JAGQDG010000005">
    <property type="protein sequence ID" value="MBQ0936647.1"/>
    <property type="molecule type" value="Genomic_DNA"/>
</dbReference>
<dbReference type="Proteomes" id="UP000672097">
    <property type="component" value="Unassembled WGS sequence"/>
</dbReference>
<feature type="transmembrane region" description="Helical" evidence="1">
    <location>
        <begin position="16"/>
        <end position="37"/>
    </location>
</feature>
<organism evidence="2 3">
    <name type="scientific">Ideonella paludis</name>
    <dbReference type="NCBI Taxonomy" id="1233411"/>
    <lineage>
        <taxon>Bacteria</taxon>
        <taxon>Pseudomonadati</taxon>
        <taxon>Pseudomonadota</taxon>
        <taxon>Betaproteobacteria</taxon>
        <taxon>Burkholderiales</taxon>
        <taxon>Sphaerotilaceae</taxon>
        <taxon>Ideonella</taxon>
    </lineage>
</organism>
<comment type="caution">
    <text evidence="2">The sequence shown here is derived from an EMBL/GenBank/DDBJ whole genome shotgun (WGS) entry which is preliminary data.</text>
</comment>
<dbReference type="RefSeq" id="WP_210810009.1">
    <property type="nucleotide sequence ID" value="NZ_JAGQDG010000005.1"/>
</dbReference>
<accession>A0ABS5DZT2</accession>
<evidence type="ECO:0000256" key="1">
    <source>
        <dbReference type="SAM" id="Phobius"/>
    </source>
</evidence>
<evidence type="ECO:0008006" key="4">
    <source>
        <dbReference type="Google" id="ProtNLM"/>
    </source>
</evidence>